<dbReference type="Proteomes" id="UP000234460">
    <property type="component" value="Chromosome LMANV2"/>
</dbReference>
<protein>
    <submittedName>
        <fullName evidence="1">Uncharacterized protein</fullName>
    </submittedName>
</protein>
<sequence>MLKKYKIDDTSPLEKNCECIGC</sequence>
<dbReference type="EMBL" id="OEJX01000017">
    <property type="protein sequence ID" value="SOR61065.1"/>
    <property type="molecule type" value="Genomic_DNA"/>
</dbReference>
<dbReference type="AlphaFoldDB" id="A0AAQ1NXE3"/>
<evidence type="ECO:0000313" key="1">
    <source>
        <dbReference type="EMBL" id="SOR61065.1"/>
    </source>
</evidence>
<accession>A0AAQ1NXE3</accession>
<comment type="caution">
    <text evidence="1">The sequence shown here is derived from an EMBL/GenBank/DDBJ whole genome shotgun (WGS) entry which is preliminary data.</text>
</comment>
<organism evidence="1 2">
    <name type="scientific">Leptospira interrogans serovar Manilae</name>
    <dbReference type="NCBI Taxonomy" id="214675"/>
    <lineage>
        <taxon>Bacteria</taxon>
        <taxon>Pseudomonadati</taxon>
        <taxon>Spirochaetota</taxon>
        <taxon>Spirochaetia</taxon>
        <taxon>Leptospirales</taxon>
        <taxon>Leptospiraceae</taxon>
        <taxon>Leptospira</taxon>
    </lineage>
</organism>
<reference evidence="1 2" key="1">
    <citation type="submission" date="2017-11" db="EMBL/GenBank/DDBJ databases">
        <authorList>
            <person name="Lechat P."/>
        </authorList>
    </citation>
    <scope>NUCLEOTIDE SEQUENCE [LARGE SCALE GENOMIC DNA]</scope>
    <source>
        <strain evidence="1">L495</strain>
    </source>
</reference>
<name>A0AAQ1NXE3_LEPIR</name>
<gene>
    <name evidence="1" type="ORF">LMANV2_240117</name>
</gene>
<proteinExistence type="predicted"/>
<evidence type="ECO:0000313" key="2">
    <source>
        <dbReference type="Proteomes" id="UP000234460"/>
    </source>
</evidence>